<name>A0ABV0ZX90_9TELE</name>
<proteinExistence type="predicted"/>
<reference evidence="1 2" key="1">
    <citation type="submission" date="2021-06" db="EMBL/GenBank/DDBJ databases">
        <authorList>
            <person name="Palmer J.M."/>
        </authorList>
    </citation>
    <scope>NUCLEOTIDE SEQUENCE [LARGE SCALE GENOMIC DNA]</scope>
    <source>
        <strain evidence="1 2">AS_MEX2019</strain>
        <tissue evidence="1">Muscle</tissue>
    </source>
</reference>
<dbReference type="Proteomes" id="UP001469553">
    <property type="component" value="Unassembled WGS sequence"/>
</dbReference>
<organism evidence="1 2">
    <name type="scientific">Ameca splendens</name>
    <dbReference type="NCBI Taxonomy" id="208324"/>
    <lineage>
        <taxon>Eukaryota</taxon>
        <taxon>Metazoa</taxon>
        <taxon>Chordata</taxon>
        <taxon>Craniata</taxon>
        <taxon>Vertebrata</taxon>
        <taxon>Euteleostomi</taxon>
        <taxon>Actinopterygii</taxon>
        <taxon>Neopterygii</taxon>
        <taxon>Teleostei</taxon>
        <taxon>Neoteleostei</taxon>
        <taxon>Acanthomorphata</taxon>
        <taxon>Ovalentaria</taxon>
        <taxon>Atherinomorphae</taxon>
        <taxon>Cyprinodontiformes</taxon>
        <taxon>Goodeidae</taxon>
        <taxon>Ameca</taxon>
    </lineage>
</organism>
<evidence type="ECO:0000313" key="2">
    <source>
        <dbReference type="Proteomes" id="UP001469553"/>
    </source>
</evidence>
<protein>
    <submittedName>
        <fullName evidence="1">Uncharacterized protein</fullName>
    </submittedName>
</protein>
<sequence>MSFTALSSKDMLNGRKPKCPSLGPLTDSLEEAPAFSTSNWCRCSSVFSSSTIIFFKFQLNQLVKDAANLLSFTSYIILYNLCTCQGSPATVTFIHWAGIGLLGKPLLFSAKKARGREERGKAMTKEGGRRIERNCSDSSNIPAYCKLRRPS</sequence>
<gene>
    <name evidence="1" type="ORF">AMECASPLE_005996</name>
</gene>
<dbReference type="EMBL" id="JAHRIP010075518">
    <property type="protein sequence ID" value="MEQ2310160.1"/>
    <property type="molecule type" value="Genomic_DNA"/>
</dbReference>
<keyword evidence="2" id="KW-1185">Reference proteome</keyword>
<comment type="caution">
    <text evidence="1">The sequence shown here is derived from an EMBL/GenBank/DDBJ whole genome shotgun (WGS) entry which is preliminary data.</text>
</comment>
<evidence type="ECO:0000313" key="1">
    <source>
        <dbReference type="EMBL" id="MEQ2310160.1"/>
    </source>
</evidence>
<accession>A0ABV0ZX90</accession>